<name>A0AA39W2F1_ACESA</name>
<dbReference type="GO" id="GO:0048608">
    <property type="term" value="P:reproductive structure development"/>
    <property type="evidence" value="ECO:0007669"/>
    <property type="project" value="UniProtKB-ARBA"/>
</dbReference>
<evidence type="ECO:0000256" key="5">
    <source>
        <dbReference type="ARBA" id="ARBA00022692"/>
    </source>
</evidence>
<reference evidence="9" key="2">
    <citation type="submission" date="2023-06" db="EMBL/GenBank/DDBJ databases">
        <authorList>
            <person name="Swenson N.G."/>
            <person name="Wegrzyn J.L."/>
            <person name="Mcevoy S.L."/>
        </authorList>
    </citation>
    <scope>NUCLEOTIDE SEQUENCE</scope>
    <source>
        <strain evidence="9">NS2018</strain>
        <tissue evidence="9">Leaf</tissue>
    </source>
</reference>
<evidence type="ECO:0000256" key="3">
    <source>
        <dbReference type="ARBA" id="ARBA00010858"/>
    </source>
</evidence>
<accession>A0AA39W2F1</accession>
<evidence type="ECO:0000256" key="7">
    <source>
        <dbReference type="ARBA" id="ARBA00023136"/>
    </source>
</evidence>
<evidence type="ECO:0000313" key="9">
    <source>
        <dbReference type="EMBL" id="KAK0599758.1"/>
    </source>
</evidence>
<evidence type="ECO:0000256" key="2">
    <source>
        <dbReference type="ARBA" id="ARBA00004502"/>
    </source>
</evidence>
<dbReference type="GO" id="GO:0016020">
    <property type="term" value="C:membrane"/>
    <property type="evidence" value="ECO:0007669"/>
    <property type="project" value="UniProtKB-SubCell"/>
</dbReference>
<comment type="subcellular location">
    <subcellularLocation>
        <location evidence="2">Lipid droplet</location>
    </subcellularLocation>
    <subcellularLocation>
        <location evidence="1">Membrane</location>
        <topology evidence="1">Multi-pass membrane protein</topology>
    </subcellularLocation>
</comment>
<dbReference type="Proteomes" id="UP001168877">
    <property type="component" value="Unassembled WGS sequence"/>
</dbReference>
<evidence type="ECO:0000256" key="8">
    <source>
        <dbReference type="SAM" id="Phobius"/>
    </source>
</evidence>
<evidence type="ECO:0008006" key="11">
    <source>
        <dbReference type="Google" id="ProtNLM"/>
    </source>
</evidence>
<dbReference type="GO" id="GO:0012511">
    <property type="term" value="C:monolayer-surrounded lipid storage body"/>
    <property type="evidence" value="ECO:0007669"/>
    <property type="project" value="InterPro"/>
</dbReference>
<dbReference type="GO" id="GO:0019915">
    <property type="term" value="P:lipid storage"/>
    <property type="evidence" value="ECO:0007669"/>
    <property type="project" value="TreeGrafter"/>
</dbReference>
<dbReference type="InterPro" id="IPR000136">
    <property type="entry name" value="Oleosin"/>
</dbReference>
<evidence type="ECO:0000256" key="6">
    <source>
        <dbReference type="ARBA" id="ARBA00022989"/>
    </source>
</evidence>
<sequence>MADPDPYPYPYHRSSNGQQLTTHGHGGVTGKSVVCTSLAGVAVCGPLFGMLGFSFLATLTLLLICFPLMLLFSPLLLCVSLLFFGALAGFAAAVAMAVAGVSTLAWSYREVIGGGHLGLWFGGGGGGERLLIKENQSPYQHQENRLIKIQ</sequence>
<keyword evidence="10" id="KW-1185">Reference proteome</keyword>
<protein>
    <recommendedName>
        <fullName evidence="11">Oleosin</fullName>
    </recommendedName>
</protein>
<dbReference type="PANTHER" id="PTHR33203">
    <property type="entry name" value="OLEOSIN"/>
    <property type="match status" value="1"/>
</dbReference>
<proteinExistence type="inferred from homology"/>
<feature type="transmembrane region" description="Helical" evidence="8">
    <location>
        <begin position="75"/>
        <end position="99"/>
    </location>
</feature>
<dbReference type="EMBL" id="JAUESC010000003">
    <property type="protein sequence ID" value="KAK0599758.1"/>
    <property type="molecule type" value="Genomic_DNA"/>
</dbReference>
<organism evidence="9 10">
    <name type="scientific">Acer saccharum</name>
    <name type="common">Sugar maple</name>
    <dbReference type="NCBI Taxonomy" id="4024"/>
    <lineage>
        <taxon>Eukaryota</taxon>
        <taxon>Viridiplantae</taxon>
        <taxon>Streptophyta</taxon>
        <taxon>Embryophyta</taxon>
        <taxon>Tracheophyta</taxon>
        <taxon>Spermatophyta</taxon>
        <taxon>Magnoliopsida</taxon>
        <taxon>eudicotyledons</taxon>
        <taxon>Gunneridae</taxon>
        <taxon>Pentapetalae</taxon>
        <taxon>rosids</taxon>
        <taxon>malvids</taxon>
        <taxon>Sapindales</taxon>
        <taxon>Sapindaceae</taxon>
        <taxon>Hippocastanoideae</taxon>
        <taxon>Acereae</taxon>
        <taxon>Acer</taxon>
    </lineage>
</organism>
<evidence type="ECO:0000313" key="10">
    <source>
        <dbReference type="Proteomes" id="UP001168877"/>
    </source>
</evidence>
<keyword evidence="7 8" id="KW-0472">Membrane</keyword>
<dbReference type="Pfam" id="PF01277">
    <property type="entry name" value="Oleosin"/>
    <property type="match status" value="1"/>
</dbReference>
<reference evidence="9" key="1">
    <citation type="journal article" date="2022" name="Plant J.">
        <title>Strategies of tolerance reflected in two North American maple genomes.</title>
        <authorList>
            <person name="McEvoy S.L."/>
            <person name="Sezen U.U."/>
            <person name="Trouern-Trend A."/>
            <person name="McMahon S.M."/>
            <person name="Schaberg P.G."/>
            <person name="Yang J."/>
            <person name="Wegrzyn J.L."/>
            <person name="Swenson N.G."/>
        </authorList>
    </citation>
    <scope>NUCLEOTIDE SEQUENCE</scope>
    <source>
        <strain evidence="9">NS2018</strain>
    </source>
</reference>
<evidence type="ECO:0000256" key="4">
    <source>
        <dbReference type="ARBA" id="ARBA00022677"/>
    </source>
</evidence>
<keyword evidence="4" id="KW-0551">Lipid droplet</keyword>
<comment type="caution">
    <text evidence="9">The sequence shown here is derived from an EMBL/GenBank/DDBJ whole genome shotgun (WGS) entry which is preliminary data.</text>
</comment>
<dbReference type="PANTHER" id="PTHR33203:SF37">
    <property type="entry name" value="GLYCINE-RICH PROTEIN _ OLEOSIN"/>
    <property type="match status" value="1"/>
</dbReference>
<keyword evidence="5 8" id="KW-0812">Transmembrane</keyword>
<dbReference type="AlphaFoldDB" id="A0AA39W2F1"/>
<comment type="similarity">
    <text evidence="3">Belongs to the oleosin family.</text>
</comment>
<dbReference type="GO" id="GO:0009791">
    <property type="term" value="P:post-embryonic development"/>
    <property type="evidence" value="ECO:0007669"/>
    <property type="project" value="UniProtKB-ARBA"/>
</dbReference>
<evidence type="ECO:0000256" key="1">
    <source>
        <dbReference type="ARBA" id="ARBA00004141"/>
    </source>
</evidence>
<feature type="transmembrane region" description="Helical" evidence="8">
    <location>
        <begin position="47"/>
        <end position="68"/>
    </location>
</feature>
<gene>
    <name evidence="9" type="ORF">LWI29_008321</name>
</gene>
<keyword evidence="6 8" id="KW-1133">Transmembrane helix</keyword>